<reference evidence="2" key="1">
    <citation type="submission" date="2014-05" db="EMBL/GenBank/DDBJ databases">
        <title>Key roles for freshwater Actinobacteria revealed by deep metagenomic sequencing.</title>
        <authorList>
            <person name="Ghai R."/>
            <person name="Mizuno C.M."/>
            <person name="Picazo A."/>
            <person name="Camacho A."/>
            <person name="Rodriguez-Valera F."/>
        </authorList>
    </citation>
    <scope>NUCLEOTIDE SEQUENCE</scope>
</reference>
<dbReference type="CDD" id="cd01832">
    <property type="entry name" value="SGNH_hydrolase_like_1"/>
    <property type="match status" value="1"/>
</dbReference>
<evidence type="ECO:0000313" key="2">
    <source>
        <dbReference type="EMBL" id="KGA18283.1"/>
    </source>
</evidence>
<dbReference type="InterPro" id="IPR036514">
    <property type="entry name" value="SGNH_hydro_sf"/>
</dbReference>
<dbReference type="Pfam" id="PF13472">
    <property type="entry name" value="Lipase_GDSL_2"/>
    <property type="match status" value="1"/>
</dbReference>
<dbReference type="EMBL" id="JNSK01000027">
    <property type="protein sequence ID" value="KGA18283.1"/>
    <property type="molecule type" value="Genomic_DNA"/>
</dbReference>
<dbReference type="InterPro" id="IPR053140">
    <property type="entry name" value="GDSL_Rv0518-like"/>
</dbReference>
<gene>
    <name evidence="2" type="ORF">GM50_9090</name>
</gene>
<dbReference type="PANTHER" id="PTHR43784:SF2">
    <property type="entry name" value="GDSL-LIKE LIPASE_ACYLHYDROLASE, PUTATIVE (AFU_ORTHOLOGUE AFUA_2G00820)-RELATED"/>
    <property type="match status" value="1"/>
</dbReference>
<feature type="domain" description="SGNH hydrolase-type esterase" evidence="1">
    <location>
        <begin position="9"/>
        <end position="182"/>
    </location>
</feature>
<dbReference type="InterPro" id="IPR013830">
    <property type="entry name" value="SGNH_hydro"/>
</dbReference>
<organism evidence="2">
    <name type="scientific">freshwater metagenome</name>
    <dbReference type="NCBI Taxonomy" id="449393"/>
    <lineage>
        <taxon>unclassified sequences</taxon>
        <taxon>metagenomes</taxon>
        <taxon>ecological metagenomes</taxon>
    </lineage>
</organism>
<accession>A0A094SIN8</accession>
<sequence length="276" mass="30993">MSSPLRFVVLGDSAAAGIGDSDKYGNNFGWGYYLARAIQTPLVYANVSRPGAQSQEVKDVQLRHALDFNPDLAAVIVGGNDVLRNGFSPQRFHQNLRQIVSELTALNSTVLLLELHDPNKLLKLPKTLAGILDRRITVVNSITKAVAEEFSTKLLRTRQIADIYARDMWHVDRMHPSKKGHQHLAKNFRKILLDEIPVAPVRISPVHLKTRKESMSWMLLKGTPWFFKRCFDLLPAVLFLIAKEKLLNTFGGLRAKEDNVHFANFAQTQSTEAISA</sequence>
<dbReference type="SUPFAM" id="SSF52266">
    <property type="entry name" value="SGNH hydrolase"/>
    <property type="match status" value="1"/>
</dbReference>
<protein>
    <recommendedName>
        <fullName evidence="1">SGNH hydrolase-type esterase domain-containing protein</fullName>
    </recommendedName>
</protein>
<evidence type="ECO:0000259" key="1">
    <source>
        <dbReference type="Pfam" id="PF13472"/>
    </source>
</evidence>
<name>A0A094SIN8_9ZZZZ</name>
<dbReference type="PANTHER" id="PTHR43784">
    <property type="entry name" value="GDSL-LIKE LIPASE/ACYLHYDROLASE, PUTATIVE (AFU_ORTHOLOGUE AFUA_2G00820)-RELATED"/>
    <property type="match status" value="1"/>
</dbReference>
<dbReference type="AlphaFoldDB" id="A0A094SIN8"/>
<proteinExistence type="predicted"/>
<dbReference type="Gene3D" id="3.40.50.1110">
    <property type="entry name" value="SGNH hydrolase"/>
    <property type="match status" value="1"/>
</dbReference>
<comment type="caution">
    <text evidence="2">The sequence shown here is derived from an EMBL/GenBank/DDBJ whole genome shotgun (WGS) entry which is preliminary data.</text>
</comment>